<evidence type="ECO:0000313" key="2">
    <source>
        <dbReference type="Proteomes" id="UP001162891"/>
    </source>
</evidence>
<evidence type="ECO:0000313" key="1">
    <source>
        <dbReference type="EMBL" id="BDG04993.1"/>
    </source>
</evidence>
<organism evidence="1 2">
    <name type="scientific">Anaeromyxobacter oryzae</name>
    <dbReference type="NCBI Taxonomy" id="2918170"/>
    <lineage>
        <taxon>Bacteria</taxon>
        <taxon>Pseudomonadati</taxon>
        <taxon>Myxococcota</taxon>
        <taxon>Myxococcia</taxon>
        <taxon>Myxococcales</taxon>
        <taxon>Cystobacterineae</taxon>
        <taxon>Anaeromyxobacteraceae</taxon>
        <taxon>Anaeromyxobacter</taxon>
    </lineage>
</organism>
<dbReference type="Proteomes" id="UP001162891">
    <property type="component" value="Chromosome"/>
</dbReference>
<gene>
    <name evidence="1" type="ORF">AMOR_39890</name>
</gene>
<keyword evidence="2" id="KW-1185">Reference proteome</keyword>
<accession>A0ABM7WZR3</accession>
<dbReference type="EMBL" id="AP025591">
    <property type="protein sequence ID" value="BDG04993.1"/>
    <property type="molecule type" value="Genomic_DNA"/>
</dbReference>
<sequence>MTSEQAKQEVVKAEQAQAAAAQAVKEAQAAETTVRDQIGQAAYENRIADVDSLKAKLPAAEARTRLATLDARRAADALAHAKAVLGHMTKFKKHFDELAERARRVASIDAELRVIAAEAHAGILAKLEERQAAIAEGREAYAGLDGPARTAVFQGVDPIPALSMSGVLSALGSISPEVH</sequence>
<name>A0ABM7WZR3_9BACT</name>
<protein>
    <submittedName>
        <fullName evidence="1">Uncharacterized protein</fullName>
    </submittedName>
</protein>
<reference evidence="2" key="1">
    <citation type="journal article" date="2022" name="Int. J. Syst. Evol. Microbiol.">
        <title>Anaeromyxobacter oryzae sp. nov., Anaeromyxobacter diazotrophicus sp. nov. and Anaeromyxobacter paludicola sp. nov., isolated from paddy soils.</title>
        <authorList>
            <person name="Itoh H."/>
            <person name="Xu Z."/>
            <person name="Mise K."/>
            <person name="Masuda Y."/>
            <person name="Ushijima N."/>
            <person name="Hayakawa C."/>
            <person name="Shiratori Y."/>
            <person name="Senoo K."/>
        </authorList>
    </citation>
    <scope>NUCLEOTIDE SEQUENCE [LARGE SCALE GENOMIC DNA]</scope>
    <source>
        <strain evidence="2">Red232</strain>
    </source>
</reference>
<dbReference type="RefSeq" id="WP_248353515.1">
    <property type="nucleotide sequence ID" value="NZ_AP025591.1"/>
</dbReference>
<proteinExistence type="predicted"/>